<evidence type="ECO:0000313" key="2">
    <source>
        <dbReference type="EMBL" id="KAK7041898.1"/>
    </source>
</evidence>
<proteinExistence type="predicted"/>
<gene>
    <name evidence="2" type="ORF">VNI00_008878</name>
</gene>
<dbReference type="SUPFAM" id="SSF53474">
    <property type="entry name" value="alpha/beta-Hydrolases"/>
    <property type="match status" value="2"/>
</dbReference>
<reference evidence="2 3" key="1">
    <citation type="submission" date="2024-01" db="EMBL/GenBank/DDBJ databases">
        <title>A draft genome for a cacao thread blight-causing isolate of Paramarasmius palmivorus.</title>
        <authorList>
            <person name="Baruah I.K."/>
            <person name="Bukari Y."/>
            <person name="Amoako-Attah I."/>
            <person name="Meinhardt L.W."/>
            <person name="Bailey B.A."/>
            <person name="Cohen S.P."/>
        </authorList>
    </citation>
    <scope>NUCLEOTIDE SEQUENCE [LARGE SCALE GENOMIC DNA]</scope>
    <source>
        <strain evidence="2 3">GH-12</strain>
    </source>
</reference>
<dbReference type="Gene3D" id="3.40.50.1820">
    <property type="entry name" value="alpha/beta hydrolase"/>
    <property type="match status" value="2"/>
</dbReference>
<sequence>MSFSKPSFAKATYTLFDDIKITFTDSGAPSHSNDGYVTLIILHGAGFVSAGFERLQTLAPANKIRIITLNRRGYQGSTPYTEEEMNGFRAGTKESLGKMMLVLVGFLKTFVEKERIEKISNRDGERRGGIALMGWSIGVLTALSLFGLDQDEDNETYLFLEEYLRDFIVYDPPYLSFGYPLQPAFTSPPAYLPWKDQNLVTPQSVANKFLYWATSSYMHDHSTISPVSLDGYDFRDRTDECFVDSWNAEEIDKYFESGSNGLAADIAMFYTLSSHLRECTEKALFRVHSNYTSNSSVFLPNLKFSYLYAPHGPWITVWAFLETKRLCAEAIGADVARNRISFVEMKGANHCRYGFKGTPFKLRFNASHHDMPSQSTYTLCGDIKITFTDSGAPLNSNGDYVTVVIVHGVGFVATGFEQLQSLASSNNIRIVALNRRGYQGSTPYTEEELNGFHSGTESSLRGIMLYLIDFVKTLVQNEAIPRISREGNGLRGGIALMGWSIGVLTTMSIFTLNPDNDREIYAFLGEYLRDFIIYDPPYMSFGYPLHQAFTSPLAYIPWTDPKLTTPESQANQFLRWATSSYSHETQTISPTSIDGFDFRKETDECFVDSWDGADTKRFYEPDTSGLAADVGMFYTLSSHLLNCTKKALYGTQKENENTFLPELRFTYLYAPRAFWVTVWTHLEARRLYEDKRAKKDEVGIPIRHVEFVEMDGANHCIHQQDPEHFMRFVIAALTRN</sequence>
<accession>A0AAW0CSA4</accession>
<dbReference type="InterPro" id="IPR000073">
    <property type="entry name" value="AB_hydrolase_1"/>
</dbReference>
<comment type="caution">
    <text evidence="2">The sequence shown here is derived from an EMBL/GenBank/DDBJ whole genome shotgun (WGS) entry which is preliminary data.</text>
</comment>
<keyword evidence="3" id="KW-1185">Reference proteome</keyword>
<organism evidence="2 3">
    <name type="scientific">Paramarasmius palmivorus</name>
    <dbReference type="NCBI Taxonomy" id="297713"/>
    <lineage>
        <taxon>Eukaryota</taxon>
        <taxon>Fungi</taxon>
        <taxon>Dikarya</taxon>
        <taxon>Basidiomycota</taxon>
        <taxon>Agaricomycotina</taxon>
        <taxon>Agaricomycetes</taxon>
        <taxon>Agaricomycetidae</taxon>
        <taxon>Agaricales</taxon>
        <taxon>Marasmiineae</taxon>
        <taxon>Marasmiaceae</taxon>
        <taxon>Paramarasmius</taxon>
    </lineage>
</organism>
<dbReference type="InterPro" id="IPR029058">
    <property type="entry name" value="AB_hydrolase_fold"/>
</dbReference>
<dbReference type="EMBL" id="JAYKXP010000031">
    <property type="protein sequence ID" value="KAK7041898.1"/>
    <property type="molecule type" value="Genomic_DNA"/>
</dbReference>
<evidence type="ECO:0000259" key="1">
    <source>
        <dbReference type="Pfam" id="PF12697"/>
    </source>
</evidence>
<dbReference type="Pfam" id="PF12697">
    <property type="entry name" value="Abhydrolase_6"/>
    <property type="match status" value="1"/>
</dbReference>
<protein>
    <recommendedName>
        <fullName evidence="1">AB hydrolase-1 domain-containing protein</fullName>
    </recommendedName>
</protein>
<evidence type="ECO:0000313" key="3">
    <source>
        <dbReference type="Proteomes" id="UP001383192"/>
    </source>
</evidence>
<name>A0AAW0CSA4_9AGAR</name>
<dbReference type="Proteomes" id="UP001383192">
    <property type="component" value="Unassembled WGS sequence"/>
</dbReference>
<dbReference type="AlphaFoldDB" id="A0AAW0CSA4"/>
<feature type="domain" description="AB hydrolase-1" evidence="1">
    <location>
        <begin position="403"/>
        <end position="723"/>
    </location>
</feature>